<gene>
    <name evidence="2" type="ORF">IWQ60_001742</name>
</gene>
<feature type="compositionally biased region" description="Basic and acidic residues" evidence="1">
    <location>
        <begin position="44"/>
        <end position="77"/>
    </location>
</feature>
<dbReference type="Proteomes" id="UP001150569">
    <property type="component" value="Unassembled WGS sequence"/>
</dbReference>
<proteinExistence type="predicted"/>
<name>A0A9W8AJB2_9FUNG</name>
<evidence type="ECO:0000256" key="1">
    <source>
        <dbReference type="SAM" id="MobiDB-lite"/>
    </source>
</evidence>
<keyword evidence="3" id="KW-1185">Reference proteome</keyword>
<comment type="caution">
    <text evidence="2">The sequence shown here is derived from an EMBL/GenBank/DDBJ whole genome shotgun (WGS) entry which is preliminary data.</text>
</comment>
<dbReference type="EMBL" id="JANBPT010000059">
    <property type="protein sequence ID" value="KAJ1928788.1"/>
    <property type="molecule type" value="Genomic_DNA"/>
</dbReference>
<protein>
    <submittedName>
        <fullName evidence="2">Uncharacterized protein</fullName>
    </submittedName>
</protein>
<sequence>MSSNDSKQFKTQVEPQQGHIPNHPPTEQLKEDALLQSLGQKVTFDQERTRATLDMVKDVPLESEKRQTEANAPKQDD</sequence>
<dbReference type="AlphaFoldDB" id="A0A9W8AJB2"/>
<organism evidence="2 3">
    <name type="scientific">Tieghemiomyces parasiticus</name>
    <dbReference type="NCBI Taxonomy" id="78921"/>
    <lineage>
        <taxon>Eukaryota</taxon>
        <taxon>Fungi</taxon>
        <taxon>Fungi incertae sedis</taxon>
        <taxon>Zoopagomycota</taxon>
        <taxon>Kickxellomycotina</taxon>
        <taxon>Dimargaritomycetes</taxon>
        <taxon>Dimargaritales</taxon>
        <taxon>Dimargaritaceae</taxon>
        <taxon>Tieghemiomyces</taxon>
    </lineage>
</organism>
<reference evidence="2" key="1">
    <citation type="submission" date="2022-07" db="EMBL/GenBank/DDBJ databases">
        <title>Phylogenomic reconstructions and comparative analyses of Kickxellomycotina fungi.</title>
        <authorList>
            <person name="Reynolds N.K."/>
            <person name="Stajich J.E."/>
            <person name="Barry K."/>
            <person name="Grigoriev I.V."/>
            <person name="Crous P."/>
            <person name="Smith M.E."/>
        </authorList>
    </citation>
    <scope>NUCLEOTIDE SEQUENCE</scope>
    <source>
        <strain evidence="2">RSA 861</strain>
    </source>
</reference>
<feature type="region of interest" description="Disordered" evidence="1">
    <location>
        <begin position="1"/>
        <end position="77"/>
    </location>
</feature>
<evidence type="ECO:0000313" key="3">
    <source>
        <dbReference type="Proteomes" id="UP001150569"/>
    </source>
</evidence>
<evidence type="ECO:0000313" key="2">
    <source>
        <dbReference type="EMBL" id="KAJ1928788.1"/>
    </source>
</evidence>
<feature type="compositionally biased region" description="Polar residues" evidence="1">
    <location>
        <begin position="1"/>
        <end position="15"/>
    </location>
</feature>
<accession>A0A9W8AJB2</accession>